<keyword evidence="4" id="KW-1185">Reference proteome</keyword>
<organism evidence="3 4">
    <name type="scientific">Nitrincola lacisaponensis</name>
    <dbReference type="NCBI Taxonomy" id="267850"/>
    <lineage>
        <taxon>Bacteria</taxon>
        <taxon>Pseudomonadati</taxon>
        <taxon>Pseudomonadota</taxon>
        <taxon>Gammaproteobacteria</taxon>
        <taxon>Oceanospirillales</taxon>
        <taxon>Oceanospirillaceae</taxon>
        <taxon>Nitrincola</taxon>
    </lineage>
</organism>
<dbReference type="SUPFAM" id="SSF82657">
    <property type="entry name" value="BolA-like"/>
    <property type="match status" value="1"/>
</dbReference>
<dbReference type="OrthoDB" id="9801469at2"/>
<dbReference type="InterPro" id="IPR036065">
    <property type="entry name" value="BolA-like_sf"/>
</dbReference>
<protein>
    <submittedName>
        <fullName evidence="3">Cell division protein BolA</fullName>
    </submittedName>
</protein>
<evidence type="ECO:0000313" key="4">
    <source>
        <dbReference type="Proteomes" id="UP000027318"/>
    </source>
</evidence>
<comment type="similarity">
    <text evidence="1 2">Belongs to the BolA/IbaG family.</text>
</comment>
<dbReference type="EMBL" id="JMSZ01000032">
    <property type="protein sequence ID" value="KDE39006.1"/>
    <property type="molecule type" value="Genomic_DNA"/>
</dbReference>
<gene>
    <name evidence="3" type="ORF">ADINL_2135</name>
</gene>
<reference evidence="3 4" key="1">
    <citation type="journal article" date="2005" name="Int. J. Syst. Evol. Microbiol.">
        <title>Nitrincola lacisaponensis gen. nov., sp. nov., a novel alkaliphilic bacterium isolated from an alkaline, saline lake.</title>
        <authorList>
            <person name="Dimitriu P.A."/>
            <person name="Shukla S.K."/>
            <person name="Conradt J."/>
            <person name="Marquez M.C."/>
            <person name="Ventosa A."/>
            <person name="Maglia A."/>
            <person name="Peyton B.M."/>
            <person name="Pinkart H.C."/>
            <person name="Mormile M.R."/>
        </authorList>
    </citation>
    <scope>NUCLEOTIDE SEQUENCE [LARGE SCALE GENOMIC DNA]</scope>
    <source>
        <strain evidence="3 4">4CA</strain>
    </source>
</reference>
<sequence>MSVAERLETLVRNGMQVEMLKLENESHMHAGPATESHFKLALVSPDFEGQPKVRRHQQVYGLVAELMQNPIHALALHLYTPQEWQAQQGQIPASPNCKGAAKH</sequence>
<dbReference type="PANTHER" id="PTHR46229:SF2">
    <property type="entry name" value="BOLA-LIKE PROTEIN 1"/>
    <property type="match status" value="1"/>
</dbReference>
<keyword evidence="3" id="KW-0131">Cell cycle</keyword>
<accession>A0A063Y2N4</accession>
<dbReference type="AlphaFoldDB" id="A0A063Y2N4"/>
<comment type="caution">
    <text evidence="3">The sequence shown here is derived from an EMBL/GenBank/DDBJ whole genome shotgun (WGS) entry which is preliminary data.</text>
</comment>
<keyword evidence="3" id="KW-0132">Cell division</keyword>
<name>A0A063Y2N4_9GAMM</name>
<evidence type="ECO:0000313" key="3">
    <source>
        <dbReference type="EMBL" id="KDE39006.1"/>
    </source>
</evidence>
<dbReference type="InterPro" id="IPR002634">
    <property type="entry name" value="BolA"/>
</dbReference>
<evidence type="ECO:0000256" key="1">
    <source>
        <dbReference type="ARBA" id="ARBA00005578"/>
    </source>
</evidence>
<dbReference type="InterPro" id="IPR050961">
    <property type="entry name" value="BolA/IbaG_stress_morph_reg"/>
</dbReference>
<dbReference type="PANTHER" id="PTHR46229">
    <property type="entry name" value="BOLA TRANSCRIPTION REGULATOR"/>
    <property type="match status" value="1"/>
</dbReference>
<dbReference type="Pfam" id="PF01722">
    <property type="entry name" value="BolA"/>
    <property type="match status" value="1"/>
</dbReference>
<dbReference type="RefSeq" id="WP_036547585.1">
    <property type="nucleotide sequence ID" value="NZ_JBKBNO010000004.1"/>
</dbReference>
<dbReference type="Proteomes" id="UP000027318">
    <property type="component" value="Unassembled WGS sequence"/>
</dbReference>
<evidence type="ECO:0000256" key="2">
    <source>
        <dbReference type="RuleBase" id="RU003860"/>
    </source>
</evidence>
<dbReference type="STRING" id="267850.ADINL_2135"/>
<dbReference type="GO" id="GO:0051301">
    <property type="term" value="P:cell division"/>
    <property type="evidence" value="ECO:0007669"/>
    <property type="project" value="UniProtKB-KW"/>
</dbReference>
<dbReference type="PATRIC" id="fig|267850.7.peg.2103"/>
<dbReference type="PIRSF" id="PIRSF003113">
    <property type="entry name" value="BolA"/>
    <property type="match status" value="1"/>
</dbReference>
<proteinExistence type="inferred from homology"/>
<dbReference type="Gene3D" id="3.10.20.90">
    <property type="entry name" value="Phosphatidylinositol 3-kinase Catalytic Subunit, Chain A, domain 1"/>
    <property type="match status" value="1"/>
</dbReference>
<dbReference type="GO" id="GO:0005829">
    <property type="term" value="C:cytosol"/>
    <property type="evidence" value="ECO:0007669"/>
    <property type="project" value="TreeGrafter"/>
</dbReference>
<dbReference type="GO" id="GO:0006351">
    <property type="term" value="P:DNA-templated transcription"/>
    <property type="evidence" value="ECO:0007669"/>
    <property type="project" value="TreeGrafter"/>
</dbReference>